<feature type="non-terminal residue" evidence="2">
    <location>
        <position position="196"/>
    </location>
</feature>
<feature type="region of interest" description="Disordered" evidence="1">
    <location>
        <begin position="154"/>
        <end position="196"/>
    </location>
</feature>
<keyword evidence="3" id="KW-1185">Reference proteome</keyword>
<sequence length="196" mass="22675">MPQKIIKKVCQSYTFKEKVIVVRYALREGNLRATVKFDLDKTQVGRWVTKLKNKLDELNRWISKMRSAALAVTYNSLKFEMLRIISETASKSNDLEKRQLARNLKCTELHTVCEWVLAAWAKINPEIIRCAFCKCSISNTMDGSEDSEIYYDEILDNKTDEANENNPDMDSSDSGENKEDFENKENLDATIKENED</sequence>
<evidence type="ECO:0000313" key="3">
    <source>
        <dbReference type="Proteomes" id="UP000789901"/>
    </source>
</evidence>
<evidence type="ECO:0000256" key="1">
    <source>
        <dbReference type="SAM" id="MobiDB-lite"/>
    </source>
</evidence>
<dbReference type="EMBL" id="CAJVQB010025611">
    <property type="protein sequence ID" value="CAG8806752.1"/>
    <property type="molecule type" value="Genomic_DNA"/>
</dbReference>
<name>A0ABN7VYF9_GIGMA</name>
<gene>
    <name evidence="2" type="ORF">GMARGA_LOCUS24367</name>
</gene>
<evidence type="ECO:0000313" key="2">
    <source>
        <dbReference type="EMBL" id="CAG8806752.1"/>
    </source>
</evidence>
<reference evidence="2 3" key="1">
    <citation type="submission" date="2021-06" db="EMBL/GenBank/DDBJ databases">
        <authorList>
            <person name="Kallberg Y."/>
            <person name="Tangrot J."/>
            <person name="Rosling A."/>
        </authorList>
    </citation>
    <scope>NUCLEOTIDE SEQUENCE [LARGE SCALE GENOMIC DNA]</scope>
    <source>
        <strain evidence="2 3">120-4 pot B 10/14</strain>
    </source>
</reference>
<protein>
    <submittedName>
        <fullName evidence="2">24468_t:CDS:1</fullName>
    </submittedName>
</protein>
<comment type="caution">
    <text evidence="2">The sequence shown here is derived from an EMBL/GenBank/DDBJ whole genome shotgun (WGS) entry which is preliminary data.</text>
</comment>
<feature type="compositionally biased region" description="Polar residues" evidence="1">
    <location>
        <begin position="164"/>
        <end position="174"/>
    </location>
</feature>
<accession>A0ABN7VYF9</accession>
<organism evidence="2 3">
    <name type="scientific">Gigaspora margarita</name>
    <dbReference type="NCBI Taxonomy" id="4874"/>
    <lineage>
        <taxon>Eukaryota</taxon>
        <taxon>Fungi</taxon>
        <taxon>Fungi incertae sedis</taxon>
        <taxon>Mucoromycota</taxon>
        <taxon>Glomeromycotina</taxon>
        <taxon>Glomeromycetes</taxon>
        <taxon>Diversisporales</taxon>
        <taxon>Gigasporaceae</taxon>
        <taxon>Gigaspora</taxon>
    </lineage>
</organism>
<feature type="compositionally biased region" description="Basic and acidic residues" evidence="1">
    <location>
        <begin position="175"/>
        <end position="196"/>
    </location>
</feature>
<proteinExistence type="predicted"/>
<dbReference type="Proteomes" id="UP000789901">
    <property type="component" value="Unassembled WGS sequence"/>
</dbReference>